<dbReference type="InterPro" id="IPR029058">
    <property type="entry name" value="AB_hydrolase_fold"/>
</dbReference>
<dbReference type="EMBL" id="CAJPIZ010016208">
    <property type="protein sequence ID" value="CAG2115610.1"/>
    <property type="molecule type" value="Genomic_DNA"/>
</dbReference>
<evidence type="ECO:0000259" key="5">
    <source>
        <dbReference type="Pfam" id="PF00151"/>
    </source>
</evidence>
<gene>
    <name evidence="6" type="ORF">OSB1V03_LOCUS15572</name>
</gene>
<evidence type="ECO:0000313" key="7">
    <source>
        <dbReference type="Proteomes" id="UP000759131"/>
    </source>
</evidence>
<dbReference type="Proteomes" id="UP000759131">
    <property type="component" value="Unassembled WGS sequence"/>
</dbReference>
<accession>A0A7R9L725</accession>
<dbReference type="Pfam" id="PF00151">
    <property type="entry name" value="Lipase"/>
    <property type="match status" value="1"/>
</dbReference>
<dbReference type="EMBL" id="OC870783">
    <property type="protein sequence ID" value="CAD7635180.1"/>
    <property type="molecule type" value="Genomic_DNA"/>
</dbReference>
<evidence type="ECO:0000256" key="2">
    <source>
        <dbReference type="ARBA" id="ARBA00010701"/>
    </source>
</evidence>
<keyword evidence="3" id="KW-0964">Secreted</keyword>
<feature type="non-terminal residue" evidence="6">
    <location>
        <position position="235"/>
    </location>
</feature>
<dbReference type="InterPro" id="IPR013818">
    <property type="entry name" value="Lipase"/>
</dbReference>
<keyword evidence="7" id="KW-1185">Reference proteome</keyword>
<dbReference type="InterPro" id="IPR000734">
    <property type="entry name" value="TAG_lipase"/>
</dbReference>
<dbReference type="GO" id="GO:0016298">
    <property type="term" value="F:lipase activity"/>
    <property type="evidence" value="ECO:0007669"/>
    <property type="project" value="InterPro"/>
</dbReference>
<dbReference type="AlphaFoldDB" id="A0A7R9L725"/>
<reference evidence="6" key="1">
    <citation type="submission" date="2020-11" db="EMBL/GenBank/DDBJ databases">
        <authorList>
            <person name="Tran Van P."/>
        </authorList>
    </citation>
    <scope>NUCLEOTIDE SEQUENCE</scope>
</reference>
<dbReference type="GO" id="GO:0005615">
    <property type="term" value="C:extracellular space"/>
    <property type="evidence" value="ECO:0007669"/>
    <property type="project" value="TreeGrafter"/>
</dbReference>
<comment type="similarity">
    <text evidence="2 4">Belongs to the AB hydrolase superfamily. Lipase family.</text>
</comment>
<dbReference type="OrthoDB" id="6422033at2759"/>
<dbReference type="Gene3D" id="3.40.50.1820">
    <property type="entry name" value="alpha/beta hydrolase"/>
    <property type="match status" value="1"/>
</dbReference>
<evidence type="ECO:0000256" key="1">
    <source>
        <dbReference type="ARBA" id="ARBA00004613"/>
    </source>
</evidence>
<organism evidence="6">
    <name type="scientific">Medioppia subpectinata</name>
    <dbReference type="NCBI Taxonomy" id="1979941"/>
    <lineage>
        <taxon>Eukaryota</taxon>
        <taxon>Metazoa</taxon>
        <taxon>Ecdysozoa</taxon>
        <taxon>Arthropoda</taxon>
        <taxon>Chelicerata</taxon>
        <taxon>Arachnida</taxon>
        <taxon>Acari</taxon>
        <taxon>Acariformes</taxon>
        <taxon>Sarcoptiformes</taxon>
        <taxon>Oribatida</taxon>
        <taxon>Brachypylina</taxon>
        <taxon>Oppioidea</taxon>
        <taxon>Oppiidae</taxon>
        <taxon>Medioppia</taxon>
    </lineage>
</organism>
<sequence>MLLHIPDSSRLTKSDALFVDVIHTETVRRGAFQWGTGMAKTIGHIDFYPNGLKNASLQPMPVPIGKRSSIQTAVQIVAPMGTSALKWDLMPTNGNPMLIVQMKQRFQYKIAIKMVNESNITDHNHEKHVGKMSLKFPNKSHFVDTTKDSIGLTTGQTYYSVVILADDLNLTSNNDSYVEFKWRMSKMQRIFRAFRRSRSKMLFISEVSVAPLNTGNQTVVRYCNANPMAGVDTDS</sequence>
<protein>
    <recommendedName>
        <fullName evidence="5">Lipase domain-containing protein</fullName>
    </recommendedName>
</protein>
<dbReference type="GO" id="GO:0016042">
    <property type="term" value="P:lipid catabolic process"/>
    <property type="evidence" value="ECO:0007669"/>
    <property type="project" value="TreeGrafter"/>
</dbReference>
<proteinExistence type="inferred from homology"/>
<dbReference type="SUPFAM" id="SSF53474">
    <property type="entry name" value="alpha/beta-Hydrolases"/>
    <property type="match status" value="1"/>
</dbReference>
<feature type="domain" description="Lipase" evidence="5">
    <location>
        <begin position="6"/>
        <end position="53"/>
    </location>
</feature>
<evidence type="ECO:0000256" key="4">
    <source>
        <dbReference type="RuleBase" id="RU004262"/>
    </source>
</evidence>
<name>A0A7R9L725_9ACAR</name>
<evidence type="ECO:0000256" key="3">
    <source>
        <dbReference type="ARBA" id="ARBA00022525"/>
    </source>
</evidence>
<evidence type="ECO:0000313" key="6">
    <source>
        <dbReference type="EMBL" id="CAD7635180.1"/>
    </source>
</evidence>
<comment type="subcellular location">
    <subcellularLocation>
        <location evidence="1">Secreted</location>
    </subcellularLocation>
</comment>
<dbReference type="PANTHER" id="PTHR11610">
    <property type="entry name" value="LIPASE"/>
    <property type="match status" value="1"/>
</dbReference>